<dbReference type="SUPFAM" id="SSF53756">
    <property type="entry name" value="UDP-Glycosyltransferase/glycogen phosphorylase"/>
    <property type="match status" value="1"/>
</dbReference>
<proteinExistence type="predicted"/>
<protein>
    <submittedName>
        <fullName evidence="1">Glycosyltransferase</fullName>
    </submittedName>
</protein>
<evidence type="ECO:0000313" key="2">
    <source>
        <dbReference type="Proteomes" id="UP000600600"/>
    </source>
</evidence>
<sequence length="395" mass="45646">MKIVLITINTPASENVGGTSALPYHLLVKRPSDVEVVVYSFNYNNLKAEKIAKVEKELNLKIHLLNKSENVMNMLNSKIGIIQRIFSLYPLYYYTKLHDTEVQQIKSEMPNGVWIYGEELSQVSKQFAEFKRVHCFPDSESLYYKRMMEQSFVKASVGLYIRQWLMYPKFVRMEQSMDNSSNIYYYLVGDADVQNFKQLNPKVNALFIRHPHYGVSHRDLTDSTVKLKLLIAGRYDLYMKRDADLMVEALLQWDLQEHYVITILGKGWEAVVAKLQCVGYDVHYVTFAMDYIEEIRKHDIQVVPISIGTGTKGKVLDALSNGLLVIGTWFAMENIAVESGKSCIEYHSAEELMEILATIPNDWQRYKAMAEAGRQAVLIEHAREKCSKEMFDLFR</sequence>
<keyword evidence="2" id="KW-1185">Reference proteome</keyword>
<name>A0ABR7CEX9_9BACE</name>
<gene>
    <name evidence="1" type="ORF">H8S67_17080</name>
</gene>
<organism evidence="1 2">
    <name type="scientific">Bacteroides difficilis</name>
    <dbReference type="NCBI Taxonomy" id="2763021"/>
    <lineage>
        <taxon>Bacteria</taxon>
        <taxon>Pseudomonadati</taxon>
        <taxon>Bacteroidota</taxon>
        <taxon>Bacteroidia</taxon>
        <taxon>Bacteroidales</taxon>
        <taxon>Bacteroidaceae</taxon>
        <taxon>Bacteroides</taxon>
    </lineage>
</organism>
<evidence type="ECO:0000313" key="1">
    <source>
        <dbReference type="EMBL" id="MBC5606367.1"/>
    </source>
</evidence>
<reference evidence="1 2" key="1">
    <citation type="submission" date="2020-08" db="EMBL/GenBank/DDBJ databases">
        <title>Genome public.</title>
        <authorList>
            <person name="Liu C."/>
            <person name="Sun Q."/>
        </authorList>
    </citation>
    <scope>NUCLEOTIDE SEQUENCE [LARGE SCALE GENOMIC DNA]</scope>
    <source>
        <strain evidence="1 2">M27</strain>
    </source>
</reference>
<dbReference type="Gene3D" id="3.40.50.2000">
    <property type="entry name" value="Glycogen Phosphorylase B"/>
    <property type="match status" value="1"/>
</dbReference>
<comment type="caution">
    <text evidence="1">The sequence shown here is derived from an EMBL/GenBank/DDBJ whole genome shotgun (WGS) entry which is preliminary data.</text>
</comment>
<dbReference type="RefSeq" id="WP_186968127.1">
    <property type="nucleotide sequence ID" value="NZ_JACOOE010000009.1"/>
</dbReference>
<dbReference type="EMBL" id="JACOOE010000009">
    <property type="protein sequence ID" value="MBC5606367.1"/>
    <property type="molecule type" value="Genomic_DNA"/>
</dbReference>
<dbReference type="Proteomes" id="UP000600600">
    <property type="component" value="Unassembled WGS sequence"/>
</dbReference>
<accession>A0ABR7CEX9</accession>
<dbReference type="Pfam" id="PF13692">
    <property type="entry name" value="Glyco_trans_1_4"/>
    <property type="match status" value="1"/>
</dbReference>